<proteinExistence type="predicted"/>
<sequence>MGLASVLLATGLTFAGSQAASADTITTSTEAQTTEVAPGQNDAVTQTENQGLTKESITESLNDAKAAQDKIQGEVTEATKNVEDGLYNI</sequence>
<protein>
    <recommendedName>
        <fullName evidence="4">Peptidase</fullName>
    </recommendedName>
</protein>
<dbReference type="Proteomes" id="UP000192575">
    <property type="component" value="Unassembled WGS sequence"/>
</dbReference>
<gene>
    <name evidence="2" type="ORF">B6U56_05870</name>
</gene>
<reference evidence="2 3" key="1">
    <citation type="submission" date="2017-03" db="EMBL/GenBank/DDBJ databases">
        <title>Phylogenomics and comparative genomics of Lactobacillus salivarius, a mammalian gut commensal.</title>
        <authorList>
            <person name="Harris H.M."/>
        </authorList>
    </citation>
    <scope>NUCLEOTIDE SEQUENCE [LARGE SCALE GENOMIC DNA]</scope>
    <source>
        <strain evidence="2 3">JCM 1047</strain>
    </source>
</reference>
<organism evidence="2 3">
    <name type="scientific">Ligilactobacillus salivarius</name>
    <dbReference type="NCBI Taxonomy" id="1624"/>
    <lineage>
        <taxon>Bacteria</taxon>
        <taxon>Bacillati</taxon>
        <taxon>Bacillota</taxon>
        <taxon>Bacilli</taxon>
        <taxon>Lactobacillales</taxon>
        <taxon>Lactobacillaceae</taxon>
        <taxon>Ligilactobacillus</taxon>
    </lineage>
</organism>
<accession>A0A1V9RCV8</accession>
<feature type="chain" id="PRO_5012506386" description="Peptidase" evidence="1">
    <location>
        <begin position="23"/>
        <end position="89"/>
    </location>
</feature>
<dbReference type="RefSeq" id="WP_081534726.1">
    <property type="nucleotide sequence ID" value="NZ_NBEF01000017.1"/>
</dbReference>
<comment type="caution">
    <text evidence="2">The sequence shown here is derived from an EMBL/GenBank/DDBJ whole genome shotgun (WGS) entry which is preliminary data.</text>
</comment>
<dbReference type="AlphaFoldDB" id="A0A1V9RCV8"/>
<keyword evidence="1" id="KW-0732">Signal</keyword>
<evidence type="ECO:0000313" key="2">
    <source>
        <dbReference type="EMBL" id="OQQ90801.1"/>
    </source>
</evidence>
<evidence type="ECO:0000313" key="3">
    <source>
        <dbReference type="Proteomes" id="UP000192575"/>
    </source>
</evidence>
<evidence type="ECO:0008006" key="4">
    <source>
        <dbReference type="Google" id="ProtNLM"/>
    </source>
</evidence>
<name>A0A1V9RCV8_9LACO</name>
<feature type="signal peptide" evidence="1">
    <location>
        <begin position="1"/>
        <end position="22"/>
    </location>
</feature>
<evidence type="ECO:0000256" key="1">
    <source>
        <dbReference type="SAM" id="SignalP"/>
    </source>
</evidence>
<dbReference type="EMBL" id="NBEF01000017">
    <property type="protein sequence ID" value="OQQ90801.1"/>
    <property type="molecule type" value="Genomic_DNA"/>
</dbReference>